<evidence type="ECO:0000256" key="4">
    <source>
        <dbReference type="ARBA" id="ARBA00049872"/>
    </source>
</evidence>
<dbReference type="SUPFAM" id="SSF54373">
    <property type="entry name" value="FAD-linked reductases, C-terminal domain"/>
    <property type="match status" value="1"/>
</dbReference>
<comment type="pathway">
    <text evidence="1">Cofactor biosynthesis; thiamine diphosphate biosynthesis.</text>
</comment>
<protein>
    <recommendedName>
        <fullName evidence="5">glycine oxidase</fullName>
        <ecNumber evidence="5">1.4.3.19</ecNumber>
    </recommendedName>
</protein>
<dbReference type="InterPro" id="IPR006076">
    <property type="entry name" value="FAD-dep_OxRdtase"/>
</dbReference>
<accession>A0A5D4SQW4</accession>
<dbReference type="InterPro" id="IPR012727">
    <property type="entry name" value="Gly_oxidase_ThiO"/>
</dbReference>
<dbReference type="Gene3D" id="3.50.50.60">
    <property type="entry name" value="FAD/NAD(P)-binding domain"/>
    <property type="match status" value="1"/>
</dbReference>
<evidence type="ECO:0000259" key="6">
    <source>
        <dbReference type="Pfam" id="PF01266"/>
    </source>
</evidence>
<dbReference type="UniPathway" id="UPA00060"/>
<keyword evidence="3 7" id="KW-0560">Oxidoreductase</keyword>
<evidence type="ECO:0000256" key="3">
    <source>
        <dbReference type="ARBA" id="ARBA00023002"/>
    </source>
</evidence>
<evidence type="ECO:0000256" key="5">
    <source>
        <dbReference type="ARBA" id="ARBA00050018"/>
    </source>
</evidence>
<dbReference type="Proteomes" id="UP000322524">
    <property type="component" value="Unassembled WGS sequence"/>
</dbReference>
<dbReference type="OrthoDB" id="9794226at2"/>
<dbReference type="SUPFAM" id="SSF51905">
    <property type="entry name" value="FAD/NAD(P)-binding domain"/>
    <property type="match status" value="1"/>
</dbReference>
<evidence type="ECO:0000256" key="2">
    <source>
        <dbReference type="ARBA" id="ARBA00022977"/>
    </source>
</evidence>
<dbReference type="Gene3D" id="3.30.9.10">
    <property type="entry name" value="D-Amino Acid Oxidase, subunit A, domain 2"/>
    <property type="match status" value="1"/>
</dbReference>
<dbReference type="PANTHER" id="PTHR13847">
    <property type="entry name" value="SARCOSINE DEHYDROGENASE-RELATED"/>
    <property type="match status" value="1"/>
</dbReference>
<dbReference type="Pfam" id="PF01266">
    <property type="entry name" value="DAO"/>
    <property type="match status" value="1"/>
</dbReference>
<evidence type="ECO:0000313" key="8">
    <source>
        <dbReference type="Proteomes" id="UP000322524"/>
    </source>
</evidence>
<dbReference type="AlphaFoldDB" id="A0A5D4SQW4"/>
<dbReference type="GO" id="GO:0005737">
    <property type="term" value="C:cytoplasm"/>
    <property type="evidence" value="ECO:0007669"/>
    <property type="project" value="TreeGrafter"/>
</dbReference>
<dbReference type="EC" id="1.4.3.19" evidence="5"/>
<sequence length="376" mass="41154">MNNNYDVIIIGGGVNGCSIAYYLAREGKSVLLLEREKLAGKASSAAAGMLGAQVEVTEEGALFEIAKESRAMFPSLQYELKEHSGIDIELVQKGMLKLARSEEEVRHLKSTIAFQQKLGERAEWLNSEQVMEREGQLSQAVIGAMNIPMDGHVNPVRLTQAFAKSAINLGAEVKEYVEAYSLIMDGNAIRGVETNNGIFYGENIIVAAGAWSKRLLEECGVSIPAYPVKGECFSVFTDRPLLTSTIFTESCYLVPKSGNRLVIGATMIPDTFSENVTVGGLFQLMEEAARVLPALKSATFERSWSGIRPQTGDGLPYLGQHPKYKNLIIATGHYRNGILLSPITGKLVSKMIGDARMPAYMEAFKIDRLKEYAKGE</sequence>
<evidence type="ECO:0000256" key="1">
    <source>
        <dbReference type="ARBA" id="ARBA00004948"/>
    </source>
</evidence>
<evidence type="ECO:0000313" key="7">
    <source>
        <dbReference type="EMBL" id="TYS64598.1"/>
    </source>
</evidence>
<dbReference type="InterPro" id="IPR036188">
    <property type="entry name" value="FAD/NAD-bd_sf"/>
</dbReference>
<keyword evidence="2" id="KW-0784">Thiamine biosynthesis</keyword>
<dbReference type="RefSeq" id="WP_148989702.1">
    <property type="nucleotide sequence ID" value="NZ_VTEV01000008.1"/>
</dbReference>
<comment type="catalytic activity">
    <reaction evidence="4">
        <text>glycine + O2 + H2O = glyoxylate + H2O2 + NH4(+)</text>
        <dbReference type="Rhea" id="RHEA:11532"/>
        <dbReference type="ChEBI" id="CHEBI:15377"/>
        <dbReference type="ChEBI" id="CHEBI:15379"/>
        <dbReference type="ChEBI" id="CHEBI:16240"/>
        <dbReference type="ChEBI" id="CHEBI:28938"/>
        <dbReference type="ChEBI" id="CHEBI:36655"/>
        <dbReference type="ChEBI" id="CHEBI:57305"/>
        <dbReference type="EC" id="1.4.3.19"/>
    </reaction>
</comment>
<comment type="caution">
    <text evidence="7">The sequence shown here is derived from an EMBL/GenBank/DDBJ whole genome shotgun (WGS) entry which is preliminary data.</text>
</comment>
<name>A0A5D4SQW4_9BACI</name>
<gene>
    <name evidence="7" type="primary">thiO</name>
    <name evidence="7" type="ORF">FZC76_18745</name>
</gene>
<dbReference type="GO" id="GO:0009229">
    <property type="term" value="P:thiamine diphosphate biosynthetic process"/>
    <property type="evidence" value="ECO:0007669"/>
    <property type="project" value="UniProtKB-UniPathway"/>
</dbReference>
<proteinExistence type="predicted"/>
<dbReference type="GO" id="GO:0043799">
    <property type="term" value="F:glycine oxidase activity"/>
    <property type="evidence" value="ECO:0007669"/>
    <property type="project" value="UniProtKB-EC"/>
</dbReference>
<dbReference type="STRING" id="79883.GCA_001636495_03752"/>
<feature type="domain" description="FAD dependent oxidoreductase" evidence="6">
    <location>
        <begin position="6"/>
        <end position="350"/>
    </location>
</feature>
<organism evidence="7 8">
    <name type="scientific">Sutcliffiella horikoshii</name>
    <dbReference type="NCBI Taxonomy" id="79883"/>
    <lineage>
        <taxon>Bacteria</taxon>
        <taxon>Bacillati</taxon>
        <taxon>Bacillota</taxon>
        <taxon>Bacilli</taxon>
        <taxon>Bacillales</taxon>
        <taxon>Bacillaceae</taxon>
        <taxon>Sutcliffiella</taxon>
    </lineage>
</organism>
<dbReference type="NCBIfam" id="TIGR02352">
    <property type="entry name" value="thiamin_ThiO"/>
    <property type="match status" value="1"/>
</dbReference>
<dbReference type="GO" id="GO:0050660">
    <property type="term" value="F:flavin adenine dinucleotide binding"/>
    <property type="evidence" value="ECO:0007669"/>
    <property type="project" value="InterPro"/>
</dbReference>
<reference evidence="7 8" key="1">
    <citation type="submission" date="2019-08" db="EMBL/GenBank/DDBJ databases">
        <title>Bacillus genomes from the desert of Cuatro Cienegas, Coahuila.</title>
        <authorList>
            <person name="Olmedo-Alvarez G."/>
        </authorList>
    </citation>
    <scope>NUCLEOTIDE SEQUENCE [LARGE SCALE GENOMIC DNA]</scope>
    <source>
        <strain evidence="7 8">CH28_1T</strain>
    </source>
</reference>
<dbReference type="GO" id="GO:0009228">
    <property type="term" value="P:thiamine biosynthetic process"/>
    <property type="evidence" value="ECO:0007669"/>
    <property type="project" value="UniProtKB-KW"/>
</dbReference>
<dbReference type="PANTHER" id="PTHR13847:SF289">
    <property type="entry name" value="GLYCINE OXIDASE"/>
    <property type="match status" value="1"/>
</dbReference>
<dbReference type="EMBL" id="VTEV01000008">
    <property type="protein sequence ID" value="TYS64598.1"/>
    <property type="molecule type" value="Genomic_DNA"/>
</dbReference>